<evidence type="ECO:0000256" key="11">
    <source>
        <dbReference type="ARBA" id="ARBA00058319"/>
    </source>
</evidence>
<keyword evidence="5" id="KW-0521">NADP</keyword>
<dbReference type="PROSITE" id="PS00766">
    <property type="entry name" value="THF_DHG_CYH_1"/>
    <property type="match status" value="1"/>
</dbReference>
<dbReference type="Gene3D" id="3.40.50.720">
    <property type="entry name" value="NAD(P)-binding Rossmann-like Domain"/>
    <property type="match status" value="1"/>
</dbReference>
<dbReference type="InterPro" id="IPR020867">
    <property type="entry name" value="THF_DH/CycHdrlase_CS"/>
</dbReference>
<evidence type="ECO:0000313" key="16">
    <source>
        <dbReference type="EMBL" id="KAJ6796977.1"/>
    </source>
</evidence>
<evidence type="ECO:0000256" key="10">
    <source>
        <dbReference type="ARBA" id="ARBA00052194"/>
    </source>
</evidence>
<dbReference type="SUPFAM" id="SSF51735">
    <property type="entry name" value="NAD(P)-binding Rossmann-fold domains"/>
    <property type="match status" value="1"/>
</dbReference>
<dbReference type="PANTHER" id="PTHR48099">
    <property type="entry name" value="C-1-TETRAHYDROFOLATE SYNTHASE, CYTOPLASMIC-RELATED"/>
    <property type="match status" value="1"/>
</dbReference>
<dbReference type="InterPro" id="IPR000672">
    <property type="entry name" value="THF_DH/CycHdrlase"/>
</dbReference>
<evidence type="ECO:0000259" key="15">
    <source>
        <dbReference type="Pfam" id="PF02882"/>
    </source>
</evidence>
<dbReference type="GO" id="GO:0035999">
    <property type="term" value="P:tetrahydrofolate interconversion"/>
    <property type="evidence" value="ECO:0007669"/>
    <property type="project" value="TreeGrafter"/>
</dbReference>
<evidence type="ECO:0000313" key="17">
    <source>
        <dbReference type="Proteomes" id="UP001140949"/>
    </source>
</evidence>
<comment type="caution">
    <text evidence="16">The sequence shown here is derived from an EMBL/GenBank/DDBJ whole genome shotgun (WGS) entry which is preliminary data.</text>
</comment>
<comment type="pathway">
    <text evidence="1">One-carbon metabolism; tetrahydrofolate interconversion.</text>
</comment>
<keyword evidence="4" id="KW-0378">Hydrolase</keyword>
<comment type="similarity">
    <text evidence="12">Belongs to the tetrahydrofolate dehydrogenase/cyclohydrolase family.</text>
</comment>
<dbReference type="GO" id="GO:0005829">
    <property type="term" value="C:cytosol"/>
    <property type="evidence" value="ECO:0007669"/>
    <property type="project" value="TreeGrafter"/>
</dbReference>
<evidence type="ECO:0000256" key="7">
    <source>
        <dbReference type="ARBA" id="ARBA00023238"/>
    </source>
</evidence>
<evidence type="ECO:0000256" key="1">
    <source>
        <dbReference type="ARBA" id="ARBA00004777"/>
    </source>
</evidence>
<dbReference type="EMBL" id="JANAVB010041219">
    <property type="protein sequence ID" value="KAJ6796977.1"/>
    <property type="molecule type" value="Genomic_DNA"/>
</dbReference>
<sequence>MQQPWFPESLSSSSSSGPHGDILGPDLPDIWTPIATPPPLPPLNQDSSTKLTPTIIDGKSIAEEIRAGISEEVRQMKDAIKKVPGLAVVLVGQRMDSKNYVEYKTKACQEVGIESLLAEFSEDCPEEDIVNAVTELNRDPSVHGILVQLPLPKHMDEERILSAVSVEKDVDGFHPSNVGNLAVRGREPLFVPCAAKACIELLIRSGVELRGSNVAVVGRSKVVGLPTSLLLQRHHATVSNVHAFTRNPGDMTCQADIVISAAGVPNLVRRSWLKRGSIVIDFGTNRVEDPNSELGYCVTGDVCYEEALQVVSAITPVPGGAGPVTIAMLLSNTLESAKRTYGFN</sequence>
<evidence type="ECO:0000256" key="6">
    <source>
        <dbReference type="ARBA" id="ARBA00023002"/>
    </source>
</evidence>
<protein>
    <submittedName>
        <fullName evidence="16">Bifunctional protein FolD 1, mitochondrial-like</fullName>
    </submittedName>
</protein>
<dbReference type="HAMAP" id="MF_01576">
    <property type="entry name" value="THF_DHG_CYH"/>
    <property type="match status" value="1"/>
</dbReference>
<dbReference type="GO" id="GO:0004477">
    <property type="term" value="F:methenyltetrahydrofolate cyclohydrolase activity"/>
    <property type="evidence" value="ECO:0007669"/>
    <property type="project" value="UniProtKB-EC"/>
</dbReference>
<evidence type="ECO:0000256" key="8">
    <source>
        <dbReference type="ARBA" id="ARBA00023268"/>
    </source>
</evidence>
<dbReference type="InterPro" id="IPR036291">
    <property type="entry name" value="NAD(P)-bd_dom_sf"/>
</dbReference>
<evidence type="ECO:0000256" key="3">
    <source>
        <dbReference type="ARBA" id="ARBA00022563"/>
    </source>
</evidence>
<comment type="function">
    <text evidence="11">Catalyzes the oxidation of 5,10-methylenetetrahydrofolate to 5,10-methenyltetrahydrofolate and then the hydrolysis of 5,10-methenyltetrahydrofolate to 10-formyltetrahydrofolate.</text>
</comment>
<feature type="domain" description="Tetrahydrofolate dehydrogenase/cyclohydrolase catalytic" evidence="14">
    <location>
        <begin position="56"/>
        <end position="171"/>
    </location>
</feature>
<name>A0AAX6DYQ6_IRIPA</name>
<dbReference type="PRINTS" id="PR00085">
    <property type="entry name" value="THFDHDRGNASE"/>
</dbReference>
<feature type="domain" description="Tetrahydrofolate dehydrogenase/cyclohydrolase NAD(P)-binding" evidence="15">
    <location>
        <begin position="192"/>
        <end position="339"/>
    </location>
</feature>
<dbReference type="InterPro" id="IPR020630">
    <property type="entry name" value="THF_DH/CycHdrlase_cat_dom"/>
</dbReference>
<organism evidence="16 17">
    <name type="scientific">Iris pallida</name>
    <name type="common">Sweet iris</name>
    <dbReference type="NCBI Taxonomy" id="29817"/>
    <lineage>
        <taxon>Eukaryota</taxon>
        <taxon>Viridiplantae</taxon>
        <taxon>Streptophyta</taxon>
        <taxon>Embryophyta</taxon>
        <taxon>Tracheophyta</taxon>
        <taxon>Spermatophyta</taxon>
        <taxon>Magnoliopsida</taxon>
        <taxon>Liliopsida</taxon>
        <taxon>Asparagales</taxon>
        <taxon>Iridaceae</taxon>
        <taxon>Iridoideae</taxon>
        <taxon>Irideae</taxon>
        <taxon>Iris</taxon>
    </lineage>
</organism>
<dbReference type="Proteomes" id="UP001140949">
    <property type="component" value="Unassembled WGS sequence"/>
</dbReference>
<evidence type="ECO:0000256" key="5">
    <source>
        <dbReference type="ARBA" id="ARBA00022857"/>
    </source>
</evidence>
<dbReference type="Gene3D" id="3.40.50.10860">
    <property type="entry name" value="Leucine Dehydrogenase, chain A, domain 1"/>
    <property type="match status" value="1"/>
</dbReference>
<reference evidence="16" key="1">
    <citation type="journal article" date="2023" name="GigaByte">
        <title>Genome assembly of the bearded iris, Iris pallida Lam.</title>
        <authorList>
            <person name="Bruccoleri R.E."/>
            <person name="Oakeley E.J."/>
            <person name="Faust A.M.E."/>
            <person name="Altorfer M."/>
            <person name="Dessus-Babus S."/>
            <person name="Burckhardt D."/>
            <person name="Oertli M."/>
            <person name="Naumann U."/>
            <person name="Petersen F."/>
            <person name="Wong J."/>
        </authorList>
    </citation>
    <scope>NUCLEOTIDE SEQUENCE</scope>
    <source>
        <strain evidence="16">GSM-AAB239-AS_SAM_17_03QT</strain>
    </source>
</reference>
<keyword evidence="6" id="KW-0560">Oxidoreductase</keyword>
<dbReference type="InterPro" id="IPR020631">
    <property type="entry name" value="THF_DH/CycHdrlase_NAD-bd_dom"/>
</dbReference>
<comment type="catalytic activity">
    <reaction evidence="9">
        <text>(6R)-5,10-methenyltetrahydrofolate + H2O = (6R)-10-formyltetrahydrofolate + H(+)</text>
        <dbReference type="Rhea" id="RHEA:23700"/>
        <dbReference type="ChEBI" id="CHEBI:15377"/>
        <dbReference type="ChEBI" id="CHEBI:15378"/>
        <dbReference type="ChEBI" id="CHEBI:57455"/>
        <dbReference type="ChEBI" id="CHEBI:195366"/>
        <dbReference type="EC" id="3.5.4.9"/>
    </reaction>
</comment>
<dbReference type="PANTHER" id="PTHR48099:SF10">
    <property type="entry name" value="BIFUNCTIONAL PROTEIN FOLD 1, MITOCHONDRIAL"/>
    <property type="match status" value="1"/>
</dbReference>
<dbReference type="Pfam" id="PF02882">
    <property type="entry name" value="THF_DHG_CYH_C"/>
    <property type="match status" value="1"/>
</dbReference>
<dbReference type="SUPFAM" id="SSF53223">
    <property type="entry name" value="Aminoacid dehydrogenase-like, N-terminal domain"/>
    <property type="match status" value="1"/>
</dbReference>
<dbReference type="Pfam" id="PF00763">
    <property type="entry name" value="THF_DHG_CYH"/>
    <property type="match status" value="1"/>
</dbReference>
<comment type="subunit">
    <text evidence="2">Homodimer.</text>
</comment>
<reference evidence="16" key="2">
    <citation type="submission" date="2023-04" db="EMBL/GenBank/DDBJ databases">
        <authorList>
            <person name="Bruccoleri R.E."/>
            <person name="Oakeley E.J."/>
            <person name="Faust A.-M."/>
            <person name="Dessus-Babus S."/>
            <person name="Altorfer M."/>
            <person name="Burckhardt D."/>
            <person name="Oertli M."/>
            <person name="Naumann U."/>
            <person name="Petersen F."/>
            <person name="Wong J."/>
        </authorList>
    </citation>
    <scope>NUCLEOTIDE SEQUENCE</scope>
    <source>
        <strain evidence="16">GSM-AAB239-AS_SAM_17_03QT</strain>
        <tissue evidence="16">Leaf</tissue>
    </source>
</reference>
<evidence type="ECO:0000256" key="13">
    <source>
        <dbReference type="SAM" id="MobiDB-lite"/>
    </source>
</evidence>
<dbReference type="GO" id="GO:0004488">
    <property type="term" value="F:methylenetetrahydrofolate dehydrogenase (NADP+) activity"/>
    <property type="evidence" value="ECO:0007669"/>
    <property type="project" value="UniProtKB-EC"/>
</dbReference>
<accession>A0AAX6DYQ6</accession>
<comment type="catalytic activity">
    <reaction evidence="10">
        <text>(6R)-5,10-methylene-5,6,7,8-tetrahydrofolate + NADP(+) = (6R)-5,10-methenyltetrahydrofolate + NADPH</text>
        <dbReference type="Rhea" id="RHEA:22812"/>
        <dbReference type="ChEBI" id="CHEBI:15636"/>
        <dbReference type="ChEBI" id="CHEBI:57455"/>
        <dbReference type="ChEBI" id="CHEBI:57783"/>
        <dbReference type="ChEBI" id="CHEBI:58349"/>
        <dbReference type="EC" id="1.5.1.5"/>
    </reaction>
</comment>
<gene>
    <name evidence="16" type="ORF">M6B38_221210</name>
</gene>
<dbReference type="FunFam" id="3.40.50.10860:FF:000001">
    <property type="entry name" value="Bifunctional protein FolD"/>
    <property type="match status" value="1"/>
</dbReference>
<evidence type="ECO:0000256" key="4">
    <source>
        <dbReference type="ARBA" id="ARBA00022801"/>
    </source>
</evidence>
<dbReference type="FunFam" id="3.40.50.720:FF:000006">
    <property type="entry name" value="Bifunctional protein FolD"/>
    <property type="match status" value="1"/>
</dbReference>
<proteinExistence type="inferred from homology"/>
<feature type="region of interest" description="Disordered" evidence="13">
    <location>
        <begin position="1"/>
        <end position="47"/>
    </location>
</feature>
<dbReference type="InterPro" id="IPR046346">
    <property type="entry name" value="Aminoacid_DH-like_N_sf"/>
</dbReference>
<dbReference type="CDD" id="cd01080">
    <property type="entry name" value="NAD_bind_m-THF_DH_Cyclohyd"/>
    <property type="match status" value="1"/>
</dbReference>
<evidence type="ECO:0000256" key="2">
    <source>
        <dbReference type="ARBA" id="ARBA00011738"/>
    </source>
</evidence>
<dbReference type="AlphaFoldDB" id="A0AAX6DYQ6"/>
<keyword evidence="8" id="KW-0511">Multifunctional enzyme</keyword>
<evidence type="ECO:0000259" key="14">
    <source>
        <dbReference type="Pfam" id="PF00763"/>
    </source>
</evidence>
<dbReference type="GO" id="GO:0009853">
    <property type="term" value="P:photorespiration"/>
    <property type="evidence" value="ECO:0007669"/>
    <property type="project" value="UniProtKB-KW"/>
</dbReference>
<keyword evidence="3" id="KW-0554">One-carbon metabolism</keyword>
<evidence type="ECO:0000256" key="9">
    <source>
        <dbReference type="ARBA" id="ARBA00036357"/>
    </source>
</evidence>
<keyword evidence="7" id="KW-0601">Photorespiration</keyword>
<evidence type="ECO:0000256" key="12">
    <source>
        <dbReference type="ARBA" id="ARBA00061364"/>
    </source>
</evidence>
<keyword evidence="17" id="KW-1185">Reference proteome</keyword>